<feature type="region of interest" description="Disordered" evidence="1">
    <location>
        <begin position="154"/>
        <end position="218"/>
    </location>
</feature>
<proteinExistence type="predicted"/>
<evidence type="ECO:0000256" key="1">
    <source>
        <dbReference type="SAM" id="MobiDB-lite"/>
    </source>
</evidence>
<feature type="compositionally biased region" description="Basic and acidic residues" evidence="1">
    <location>
        <begin position="170"/>
        <end position="185"/>
    </location>
</feature>
<accession>A0A380THU1</accession>
<gene>
    <name evidence="2" type="ORF">DF3PB_4020001</name>
</gene>
<dbReference type="AlphaFoldDB" id="A0A380THU1"/>
<dbReference type="EMBL" id="UIDG01000338">
    <property type="protein sequence ID" value="SUS07271.1"/>
    <property type="molecule type" value="Genomic_DNA"/>
</dbReference>
<feature type="compositionally biased region" description="Polar residues" evidence="1">
    <location>
        <begin position="207"/>
        <end position="218"/>
    </location>
</feature>
<feature type="region of interest" description="Disordered" evidence="1">
    <location>
        <begin position="32"/>
        <end position="78"/>
    </location>
</feature>
<sequence length="218" mass="22824">MRNAAMMGARMSALAAFGLVLILTSAGPAAAQYKGESAKDPPPVAVKDPAAERARPQPRPRQPALPVTPDDAKAATTSDQCQWLGKRIISLLIRDDAMAANDFTPFYVRFGCPEPLLSDAFGCVAANVALLENNGLSEQINACWQDPNVRLAKTDDKKGGMDGEAPAAAKADKDGDKEAGKESGKTAKGAPAAPAPKPERPEPTVAPTKTSDPPQRPN</sequence>
<evidence type="ECO:0000313" key="2">
    <source>
        <dbReference type="EMBL" id="SUS07271.1"/>
    </source>
</evidence>
<name>A0A380THU1_9ZZZZ</name>
<reference evidence="2" key="1">
    <citation type="submission" date="2018-07" db="EMBL/GenBank/DDBJ databases">
        <authorList>
            <person name="Quirk P.G."/>
            <person name="Krulwich T.A."/>
        </authorList>
    </citation>
    <scope>NUCLEOTIDE SEQUENCE</scope>
</reference>
<protein>
    <submittedName>
        <fullName evidence="2">Putative UV excision repair protein RAD23</fullName>
    </submittedName>
</protein>
<organism evidence="2">
    <name type="scientific">metagenome</name>
    <dbReference type="NCBI Taxonomy" id="256318"/>
    <lineage>
        <taxon>unclassified sequences</taxon>
        <taxon>metagenomes</taxon>
    </lineage>
</organism>